<dbReference type="InterPro" id="IPR039182">
    <property type="entry name" value="Pop1"/>
</dbReference>
<reference evidence="3" key="1">
    <citation type="submission" date="2020-06" db="EMBL/GenBank/DDBJ databases">
        <authorList>
            <person name="Li T."/>
            <person name="Hu X."/>
            <person name="Zhang T."/>
            <person name="Song X."/>
            <person name="Zhang H."/>
            <person name="Dai N."/>
            <person name="Sheng W."/>
            <person name="Hou X."/>
            <person name="Wei L."/>
        </authorList>
    </citation>
    <scope>NUCLEOTIDE SEQUENCE</scope>
    <source>
        <strain evidence="3">G02</strain>
        <tissue evidence="3">Leaf</tissue>
    </source>
</reference>
<evidence type="ECO:0000256" key="1">
    <source>
        <dbReference type="SAM" id="MobiDB-lite"/>
    </source>
</evidence>
<dbReference type="EMBL" id="JACGWJ010000015">
    <property type="protein sequence ID" value="KAL0366810.1"/>
    <property type="molecule type" value="Genomic_DNA"/>
</dbReference>
<feature type="compositionally biased region" description="Basic and acidic residues" evidence="1">
    <location>
        <begin position="74"/>
        <end position="91"/>
    </location>
</feature>
<dbReference type="AlphaFoldDB" id="A0AAW2QGF1"/>
<feature type="compositionally biased region" description="Basic residues" evidence="1">
    <location>
        <begin position="64"/>
        <end position="73"/>
    </location>
</feature>
<proteinExistence type="predicted"/>
<feature type="region of interest" description="Disordered" evidence="1">
    <location>
        <begin position="41"/>
        <end position="114"/>
    </location>
</feature>
<protein>
    <recommendedName>
        <fullName evidence="2">Pop1 N-terminal domain-containing protein</fullName>
    </recommendedName>
</protein>
<sequence>MVVKGSKAGVSAAPPHELNVRKFAESRASELKGLQSLIAERLENNFRSQRNKRRRTTGHDDRVAKKKFRKRRRVGAEDKGKIDSVSKDEKKNSRRVRRNVELKKNPLSGFSSSGDGTKRLRTHVWHAKRFSMTKLWGFHIPVGLHGRGRGSRALLKKLKHGVLVHDASYYGCVQFEGPEDMLVSVLSAVLVPSPSACSLGVSRDTLAGTIFGTAMLHNAGKPSFPPISPVTYMWRPVQQISTNTGDVSIDDFHGDQNMDDNTIIRHVWVWIHAAAFKEAYDALSSALEMQTDRAQSARFVTREGQLAKLELMGSKVFQLLQKTLLPASGSSEYSWHLKTCSVDKHNDFGESEKTSISENSQISSSAVVSLVVKDPRALTKKRSVIVCGQDPLGLLNNGECQIKEQTVPSFPKHEAEFVHEYNDLWDTSKGVCPPVEESFLSTEKYHQRKEFICLGHKSLESQNASVDGKYSRVCPILLLKNENYEDSITRCSIILPLSWVKAFWLTFISNGAHAIGLREKHWVACELDLVQKSRLLPPSKRPLEVPIAPPWDCVRLTSGKRLSEVGNSGIIARTSSMLNDFLDNISGDHLLLFPKIRDQKSCLYKLMKDEEFLKADTTISEVQCGKTRCYIRVLLHAYKEGVFEQGAVVCAPHVADIMLWTARSQSDNQQLQIPQSSLNSYFLQLPSGKWELQIPKDPTLHETYRWPIGFITTGFCSGKASLGNAFD</sequence>
<dbReference type="GO" id="GO:0001682">
    <property type="term" value="P:tRNA 5'-leader removal"/>
    <property type="evidence" value="ECO:0007669"/>
    <property type="project" value="InterPro"/>
</dbReference>
<comment type="caution">
    <text evidence="3">The sequence shown here is derived from an EMBL/GenBank/DDBJ whole genome shotgun (WGS) entry which is preliminary data.</text>
</comment>
<organism evidence="3">
    <name type="scientific">Sesamum radiatum</name>
    <name type="common">Black benniseed</name>
    <dbReference type="NCBI Taxonomy" id="300843"/>
    <lineage>
        <taxon>Eukaryota</taxon>
        <taxon>Viridiplantae</taxon>
        <taxon>Streptophyta</taxon>
        <taxon>Embryophyta</taxon>
        <taxon>Tracheophyta</taxon>
        <taxon>Spermatophyta</taxon>
        <taxon>Magnoliopsida</taxon>
        <taxon>eudicotyledons</taxon>
        <taxon>Gunneridae</taxon>
        <taxon>Pentapetalae</taxon>
        <taxon>asterids</taxon>
        <taxon>lamiids</taxon>
        <taxon>Lamiales</taxon>
        <taxon>Pedaliaceae</taxon>
        <taxon>Sesamum</taxon>
    </lineage>
</organism>
<evidence type="ECO:0000259" key="2">
    <source>
        <dbReference type="Pfam" id="PF06978"/>
    </source>
</evidence>
<dbReference type="Pfam" id="PF06978">
    <property type="entry name" value="POP1_N"/>
    <property type="match status" value="1"/>
</dbReference>
<dbReference type="PANTHER" id="PTHR22731:SF3">
    <property type="entry name" value="RIBONUCLEASES P_MRP PROTEIN SUBUNIT POP1"/>
    <property type="match status" value="1"/>
</dbReference>
<evidence type="ECO:0000313" key="3">
    <source>
        <dbReference type="EMBL" id="KAL0366810.1"/>
    </source>
</evidence>
<feature type="domain" description="Pop1 N-terminal" evidence="2">
    <location>
        <begin position="120"/>
        <end position="177"/>
    </location>
</feature>
<accession>A0AAW2QGF1</accession>
<dbReference type="GO" id="GO:0000172">
    <property type="term" value="C:ribonuclease MRP complex"/>
    <property type="evidence" value="ECO:0007669"/>
    <property type="project" value="InterPro"/>
</dbReference>
<reference evidence="3" key="2">
    <citation type="journal article" date="2024" name="Plant">
        <title>Genomic evolution and insights into agronomic trait innovations of Sesamum species.</title>
        <authorList>
            <person name="Miao H."/>
            <person name="Wang L."/>
            <person name="Qu L."/>
            <person name="Liu H."/>
            <person name="Sun Y."/>
            <person name="Le M."/>
            <person name="Wang Q."/>
            <person name="Wei S."/>
            <person name="Zheng Y."/>
            <person name="Lin W."/>
            <person name="Duan Y."/>
            <person name="Cao H."/>
            <person name="Xiong S."/>
            <person name="Wang X."/>
            <person name="Wei L."/>
            <person name="Li C."/>
            <person name="Ma Q."/>
            <person name="Ju M."/>
            <person name="Zhao R."/>
            <person name="Li G."/>
            <person name="Mu C."/>
            <person name="Tian Q."/>
            <person name="Mei H."/>
            <person name="Zhang T."/>
            <person name="Gao T."/>
            <person name="Zhang H."/>
        </authorList>
    </citation>
    <scope>NUCLEOTIDE SEQUENCE</scope>
    <source>
        <strain evidence="3">G02</strain>
    </source>
</reference>
<name>A0AAW2QGF1_SESRA</name>
<dbReference type="GO" id="GO:0005655">
    <property type="term" value="C:nucleolar ribonuclease P complex"/>
    <property type="evidence" value="ECO:0007669"/>
    <property type="project" value="InterPro"/>
</dbReference>
<gene>
    <name evidence="3" type="ORF">Sradi_3571100</name>
</gene>
<dbReference type="PANTHER" id="PTHR22731">
    <property type="entry name" value="RIBONUCLEASES P/MRP PROTEIN SUBUNIT POP1"/>
    <property type="match status" value="1"/>
</dbReference>
<dbReference type="InterPro" id="IPR009723">
    <property type="entry name" value="Pop1_N"/>
</dbReference>